<evidence type="ECO:0000259" key="3">
    <source>
        <dbReference type="PROSITE" id="PS51898"/>
    </source>
</evidence>
<accession>A0AAV8VMT1</accession>
<feature type="domain" description="Tyr recombinase" evidence="3">
    <location>
        <begin position="115"/>
        <end position="309"/>
    </location>
</feature>
<gene>
    <name evidence="4" type="ORF">NQ315_000625</name>
</gene>
<dbReference type="PANTHER" id="PTHR30349">
    <property type="entry name" value="PHAGE INTEGRASE-RELATED"/>
    <property type="match status" value="1"/>
</dbReference>
<reference evidence="4 5" key="1">
    <citation type="journal article" date="2023" name="Insect Mol. Biol.">
        <title>Genome sequencing provides insights into the evolution of gene families encoding plant cell wall-degrading enzymes in longhorned beetles.</title>
        <authorList>
            <person name="Shin N.R."/>
            <person name="Okamura Y."/>
            <person name="Kirsch R."/>
            <person name="Pauchet Y."/>
        </authorList>
    </citation>
    <scope>NUCLEOTIDE SEQUENCE [LARGE SCALE GENOMIC DNA]</scope>
    <source>
        <strain evidence="4">EAD_L_NR</strain>
    </source>
</reference>
<dbReference type="SUPFAM" id="SSF56349">
    <property type="entry name" value="DNA breaking-rejoining enzymes"/>
    <property type="match status" value="1"/>
</dbReference>
<name>A0AAV8VMT1_9CUCU</name>
<keyword evidence="2" id="KW-0233">DNA recombination</keyword>
<evidence type="ECO:0000256" key="2">
    <source>
        <dbReference type="ARBA" id="ARBA00023172"/>
    </source>
</evidence>
<protein>
    <recommendedName>
        <fullName evidence="3">Tyr recombinase domain-containing protein</fullName>
    </recommendedName>
</protein>
<dbReference type="PANTHER" id="PTHR30349:SF41">
    <property type="entry name" value="INTEGRASE_RECOMBINASE PROTEIN MJ0367-RELATED"/>
    <property type="match status" value="1"/>
</dbReference>
<dbReference type="InterPro" id="IPR050090">
    <property type="entry name" value="Tyrosine_recombinase_XerCD"/>
</dbReference>
<comment type="caution">
    <text evidence="4">The sequence shown here is derived from an EMBL/GenBank/DDBJ whole genome shotgun (WGS) entry which is preliminary data.</text>
</comment>
<keyword evidence="1" id="KW-0238">DNA-binding</keyword>
<dbReference type="EMBL" id="JANEYG010000050">
    <property type="protein sequence ID" value="KAJ8915691.1"/>
    <property type="molecule type" value="Genomic_DNA"/>
</dbReference>
<organism evidence="4 5">
    <name type="scientific">Exocentrus adspersus</name>
    <dbReference type="NCBI Taxonomy" id="1586481"/>
    <lineage>
        <taxon>Eukaryota</taxon>
        <taxon>Metazoa</taxon>
        <taxon>Ecdysozoa</taxon>
        <taxon>Arthropoda</taxon>
        <taxon>Hexapoda</taxon>
        <taxon>Insecta</taxon>
        <taxon>Pterygota</taxon>
        <taxon>Neoptera</taxon>
        <taxon>Endopterygota</taxon>
        <taxon>Coleoptera</taxon>
        <taxon>Polyphaga</taxon>
        <taxon>Cucujiformia</taxon>
        <taxon>Chrysomeloidea</taxon>
        <taxon>Cerambycidae</taxon>
        <taxon>Lamiinae</taxon>
        <taxon>Acanthocinini</taxon>
        <taxon>Exocentrus</taxon>
    </lineage>
</organism>
<keyword evidence="5" id="KW-1185">Reference proteome</keyword>
<dbReference type="AlphaFoldDB" id="A0AAV8VMT1"/>
<dbReference type="Pfam" id="PF00589">
    <property type="entry name" value="Phage_integrase"/>
    <property type="match status" value="1"/>
</dbReference>
<dbReference type="GO" id="GO:0006310">
    <property type="term" value="P:DNA recombination"/>
    <property type="evidence" value="ECO:0007669"/>
    <property type="project" value="UniProtKB-KW"/>
</dbReference>
<evidence type="ECO:0000256" key="1">
    <source>
        <dbReference type="ARBA" id="ARBA00023125"/>
    </source>
</evidence>
<dbReference type="InterPro" id="IPR013762">
    <property type="entry name" value="Integrase-like_cat_sf"/>
</dbReference>
<evidence type="ECO:0000313" key="4">
    <source>
        <dbReference type="EMBL" id="KAJ8915691.1"/>
    </source>
</evidence>
<sequence length="394" mass="44411">MDSDSEESINCTPEDIIESAVTATMNLLPAKSKEKYLKEYDSFMDWRIKKGINSFTERVLLAYFEMKSKMWKSSTLWSTYSKLKATIIVNNDVDISKYSKLIAYLKNKSTGYKPKKSKTFSREEIYKFLLQAPDDHYLMHKVALIFGIAGALRREELYKMKCEDINETENVLIITVPDTKTHVTRCFTIIGETSENNLNLIQIYKKYRTQRPINVKSDHFFLQYRNGQCKTQVVGINNFSKIPSRVATYLNLPNPKNYTGHAFQRSSASLLVDSGGDILQLKKHGGWKSSTVAEGYVDDSLQNKMDFAAKIFAGNSNIKVYDPANKAIGSTTNKNLDNIISSNSLNVTDSNTNDNISSSNSLNVANSNTCSNISSSSLQINNANNCTFHITLTK</sequence>
<dbReference type="InterPro" id="IPR002104">
    <property type="entry name" value="Integrase_catalytic"/>
</dbReference>
<dbReference type="Proteomes" id="UP001159042">
    <property type="component" value="Unassembled WGS sequence"/>
</dbReference>
<dbReference type="PROSITE" id="PS51898">
    <property type="entry name" value="TYR_RECOMBINASE"/>
    <property type="match status" value="1"/>
</dbReference>
<proteinExistence type="predicted"/>
<dbReference type="Gene3D" id="1.10.443.10">
    <property type="entry name" value="Intergrase catalytic core"/>
    <property type="match status" value="1"/>
</dbReference>
<dbReference type="InterPro" id="IPR011010">
    <property type="entry name" value="DNA_brk_join_enz"/>
</dbReference>
<dbReference type="CDD" id="cd00397">
    <property type="entry name" value="DNA_BRE_C"/>
    <property type="match status" value="1"/>
</dbReference>
<evidence type="ECO:0000313" key="5">
    <source>
        <dbReference type="Proteomes" id="UP001159042"/>
    </source>
</evidence>
<dbReference type="GO" id="GO:0003677">
    <property type="term" value="F:DNA binding"/>
    <property type="evidence" value="ECO:0007669"/>
    <property type="project" value="UniProtKB-KW"/>
</dbReference>
<dbReference type="GO" id="GO:0015074">
    <property type="term" value="P:DNA integration"/>
    <property type="evidence" value="ECO:0007669"/>
    <property type="project" value="InterPro"/>
</dbReference>